<evidence type="ECO:0000256" key="6">
    <source>
        <dbReference type="SAM" id="Coils"/>
    </source>
</evidence>
<keyword evidence="4" id="KW-0804">Transcription</keyword>
<dbReference type="InParanoid" id="A0A6J2YPX5"/>
<feature type="region of interest" description="Disordered" evidence="7">
    <location>
        <begin position="1"/>
        <end position="20"/>
    </location>
</feature>
<evidence type="ECO:0000256" key="1">
    <source>
        <dbReference type="ARBA" id="ARBA00011764"/>
    </source>
</evidence>
<accession>A0A6J2YPX5</accession>
<dbReference type="PANTHER" id="PTHR21411">
    <property type="entry name" value="APONTIC"/>
    <property type="match status" value="1"/>
</dbReference>
<dbReference type="KEGG" id="soy:115890097"/>
<comment type="function">
    <text evidence="5">Involved in transvection phenomena (= synapsis-dependent gene expression), where the synaptic pairing of chromosomes carrying genes with which zeste interacts influences the expression of these genes. Zeste binds to DNA and stimulates transcription from a nearby promoter.</text>
</comment>
<dbReference type="Proteomes" id="UP000504635">
    <property type="component" value="Unplaced"/>
</dbReference>
<sequence>MVDPNTETDPTSAKRKRSPNFTDRETKVLMKFVFDHIDMVENKKTDSETWKVKNIVWNNITQNFNSVEGNIKRTADRLRQKYESIKKIVRRKAIKNKQEEKKLFPDFIDMEDYEKQLLKFLEANGSNTNGTTEYDILETSQEPLNNNIKTESSASNTQNTIEIEEFTLEDDRFVITDEDVLWDLPNDMANRPRLNLVKNQIDRLDKDEKRALAEHKYRMRNMQLKRRILINQERRAKAEHQRKMVLLELEIMLKRREAGLEDAE</sequence>
<evidence type="ECO:0000313" key="9">
    <source>
        <dbReference type="Proteomes" id="UP000504635"/>
    </source>
</evidence>
<evidence type="ECO:0000256" key="2">
    <source>
        <dbReference type="ARBA" id="ARBA00016807"/>
    </source>
</evidence>
<keyword evidence="6" id="KW-0175">Coiled coil</keyword>
<dbReference type="OrthoDB" id="3066195at2759"/>
<dbReference type="Pfam" id="PF13873">
    <property type="entry name" value="Myb_DNA-bind_5"/>
    <property type="match status" value="1"/>
</dbReference>
<name>A0A6J2YPX5_SITOR</name>
<evidence type="ECO:0000313" key="10">
    <source>
        <dbReference type="RefSeq" id="XP_030766098.1"/>
    </source>
</evidence>
<reference evidence="10" key="1">
    <citation type="submission" date="2025-08" db="UniProtKB">
        <authorList>
            <consortium name="RefSeq"/>
        </authorList>
    </citation>
    <scope>IDENTIFICATION</scope>
    <source>
        <tissue evidence="10">Gonads</tissue>
    </source>
</reference>
<keyword evidence="3" id="KW-0805">Transcription regulation</keyword>
<dbReference type="AlphaFoldDB" id="A0A6J2YPX5"/>
<organism evidence="9 10">
    <name type="scientific">Sitophilus oryzae</name>
    <name type="common">Rice weevil</name>
    <name type="synonym">Curculio oryzae</name>
    <dbReference type="NCBI Taxonomy" id="7048"/>
    <lineage>
        <taxon>Eukaryota</taxon>
        <taxon>Metazoa</taxon>
        <taxon>Ecdysozoa</taxon>
        <taxon>Arthropoda</taxon>
        <taxon>Hexapoda</taxon>
        <taxon>Insecta</taxon>
        <taxon>Pterygota</taxon>
        <taxon>Neoptera</taxon>
        <taxon>Endopterygota</taxon>
        <taxon>Coleoptera</taxon>
        <taxon>Polyphaga</taxon>
        <taxon>Cucujiformia</taxon>
        <taxon>Curculionidae</taxon>
        <taxon>Dryophthorinae</taxon>
        <taxon>Sitophilus</taxon>
    </lineage>
</organism>
<dbReference type="RefSeq" id="XP_030766098.1">
    <property type="nucleotide sequence ID" value="XM_030910238.1"/>
</dbReference>
<dbReference type="InterPro" id="IPR028002">
    <property type="entry name" value="Myb_DNA-bind_5"/>
</dbReference>
<evidence type="ECO:0000256" key="4">
    <source>
        <dbReference type="ARBA" id="ARBA00023163"/>
    </source>
</evidence>
<proteinExistence type="predicted"/>
<evidence type="ECO:0000256" key="3">
    <source>
        <dbReference type="ARBA" id="ARBA00023015"/>
    </source>
</evidence>
<gene>
    <name evidence="10" type="primary">LOC115890097</name>
</gene>
<evidence type="ECO:0000259" key="8">
    <source>
        <dbReference type="Pfam" id="PF13873"/>
    </source>
</evidence>
<feature type="compositionally biased region" description="Polar residues" evidence="7">
    <location>
        <begin position="1"/>
        <end position="11"/>
    </location>
</feature>
<comment type="subunit">
    <text evidence="1">Self-associates forming complexes of several hundred monomers.</text>
</comment>
<dbReference type="GeneID" id="115890097"/>
<evidence type="ECO:0000256" key="5">
    <source>
        <dbReference type="ARBA" id="ARBA00025466"/>
    </source>
</evidence>
<dbReference type="PANTHER" id="PTHR21411:SF0">
    <property type="entry name" value="REGULATORY PROTEIN ZESTE"/>
    <property type="match status" value="1"/>
</dbReference>
<dbReference type="FunCoup" id="A0A6J2YPX5">
    <property type="interactions" value="6"/>
</dbReference>
<feature type="coiled-coil region" evidence="6">
    <location>
        <begin position="194"/>
        <end position="250"/>
    </location>
</feature>
<evidence type="ECO:0000256" key="7">
    <source>
        <dbReference type="SAM" id="MobiDB-lite"/>
    </source>
</evidence>
<protein>
    <recommendedName>
        <fullName evidence="2">Regulatory protein zeste</fullName>
    </recommendedName>
</protein>
<feature type="domain" description="Myb/SANT-like DNA-binding" evidence="8">
    <location>
        <begin position="17"/>
        <end position="93"/>
    </location>
</feature>
<keyword evidence="9" id="KW-1185">Reference proteome</keyword>